<dbReference type="GO" id="GO:0006013">
    <property type="term" value="P:mannose metabolic process"/>
    <property type="evidence" value="ECO:0007669"/>
    <property type="project" value="InterPro"/>
</dbReference>
<evidence type="ECO:0000259" key="5">
    <source>
        <dbReference type="SMART" id="SM00872"/>
    </source>
</evidence>
<reference evidence="6" key="2">
    <citation type="submission" date="2021-04" db="EMBL/GenBank/DDBJ databases">
        <authorList>
            <person name="Gilroy R."/>
        </authorList>
    </citation>
    <scope>NUCLEOTIDE SEQUENCE</scope>
    <source>
        <strain evidence="6">CHK179-7159</strain>
    </source>
</reference>
<organism evidence="6 7">
    <name type="scientific">Candidatus Eisenbergiella merdipullorum</name>
    <dbReference type="NCBI Taxonomy" id="2838553"/>
    <lineage>
        <taxon>Bacteria</taxon>
        <taxon>Bacillati</taxon>
        <taxon>Bacillota</taxon>
        <taxon>Clostridia</taxon>
        <taxon>Lachnospirales</taxon>
        <taxon>Lachnospiraceae</taxon>
        <taxon>Eisenbergiella</taxon>
    </lineage>
</organism>
<dbReference type="GO" id="GO:0004559">
    <property type="term" value="F:alpha-mannosidase activity"/>
    <property type="evidence" value="ECO:0007669"/>
    <property type="project" value="InterPro"/>
</dbReference>
<dbReference type="Gene3D" id="3.20.110.10">
    <property type="entry name" value="Glycoside hydrolase 38, N terminal domain"/>
    <property type="match status" value="1"/>
</dbReference>
<reference evidence="6" key="1">
    <citation type="journal article" date="2021" name="PeerJ">
        <title>Extensive microbial diversity within the chicken gut microbiome revealed by metagenomics and culture.</title>
        <authorList>
            <person name="Gilroy R."/>
            <person name="Ravi A."/>
            <person name="Getino M."/>
            <person name="Pursley I."/>
            <person name="Horton D.L."/>
            <person name="Alikhan N.F."/>
            <person name="Baker D."/>
            <person name="Gharbi K."/>
            <person name="Hall N."/>
            <person name="Watson M."/>
            <person name="Adriaenssens E.M."/>
            <person name="Foster-Nyarko E."/>
            <person name="Jarju S."/>
            <person name="Secka A."/>
            <person name="Antonio M."/>
            <person name="Oren A."/>
            <person name="Chaudhuri R.R."/>
            <person name="La Ragione R."/>
            <person name="Hildebrand F."/>
            <person name="Pallen M.J."/>
        </authorList>
    </citation>
    <scope>NUCLEOTIDE SEQUENCE</scope>
    <source>
        <strain evidence="6">CHK179-7159</strain>
    </source>
</reference>
<dbReference type="Gene3D" id="2.60.40.1180">
    <property type="entry name" value="Golgi alpha-mannosidase II"/>
    <property type="match status" value="1"/>
</dbReference>
<dbReference type="InterPro" id="IPR027291">
    <property type="entry name" value="Glyco_hydro_38_N_sf"/>
</dbReference>
<keyword evidence="3" id="KW-0378">Hydrolase</keyword>
<name>A0A9D2L183_9FIRM</name>
<dbReference type="SUPFAM" id="SSF74650">
    <property type="entry name" value="Galactose mutarotase-like"/>
    <property type="match status" value="1"/>
</dbReference>
<evidence type="ECO:0000256" key="4">
    <source>
        <dbReference type="ARBA" id="ARBA00023295"/>
    </source>
</evidence>
<evidence type="ECO:0000256" key="2">
    <source>
        <dbReference type="ARBA" id="ARBA00022723"/>
    </source>
</evidence>
<keyword evidence="2" id="KW-0479">Metal-binding</keyword>
<comment type="caution">
    <text evidence="6">The sequence shown here is derived from an EMBL/GenBank/DDBJ whole genome shotgun (WGS) entry which is preliminary data.</text>
</comment>
<evidence type="ECO:0000313" key="6">
    <source>
        <dbReference type="EMBL" id="HJA94169.1"/>
    </source>
</evidence>
<dbReference type="InterPro" id="IPR011013">
    <property type="entry name" value="Gal_mutarotase_sf_dom"/>
</dbReference>
<dbReference type="Pfam" id="PF07748">
    <property type="entry name" value="Glyco_hydro_38C"/>
    <property type="match status" value="1"/>
</dbReference>
<dbReference type="SMART" id="SM00872">
    <property type="entry name" value="Alpha-mann_mid"/>
    <property type="match status" value="1"/>
</dbReference>
<evidence type="ECO:0000313" key="7">
    <source>
        <dbReference type="Proteomes" id="UP000886858"/>
    </source>
</evidence>
<dbReference type="CDD" id="cd10789">
    <property type="entry name" value="GH38N_AMII_ER_cytosolic"/>
    <property type="match status" value="1"/>
</dbReference>
<dbReference type="GO" id="GO:0046872">
    <property type="term" value="F:metal ion binding"/>
    <property type="evidence" value="ECO:0007669"/>
    <property type="project" value="UniProtKB-KW"/>
</dbReference>
<dbReference type="PANTHER" id="PTHR46017:SF1">
    <property type="entry name" value="ALPHA-MANNOSIDASE 2C1"/>
    <property type="match status" value="1"/>
</dbReference>
<evidence type="ECO:0000256" key="3">
    <source>
        <dbReference type="ARBA" id="ARBA00022801"/>
    </source>
</evidence>
<comment type="similarity">
    <text evidence="1">Belongs to the glycosyl hydrolase 38 family.</text>
</comment>
<sequence>MKKKTLYMIGNSHIDPVWFWDWDEGMQEVKATFASALDRMREFPEVKFTSTSAAFFEWIETVAPDMFAEIRERVKEGRWELTGGWFIEPDCILPCGEAFVRQGLYGQRYFQKKFGVSCRTASNVDSFGHNSMLPQILQKSGMQEYVFMRPRLDTPVFVWESADGSRVNAISLPSEYTTWFYEPTKEAAEMAQAAMDRALLPSMVCCYGVGNHGGGPTKENILAVQRLREEKPELSLPFGTYREFFDSLSEEEKKRLPVRRDYFDRINTGCYSMDGRLKRTNRRIEGRLLTADSMLAMEHLFLGTEAEQKEKDIMRSLWKTLLFCQFHDTLGGTAIKPARDEAVSQLSGAGAEAKKLWVLSMQHMMAQMDTEGEGFPLLLFNPTGQDHDGPVATELNWFCKDGLILRDPDGREIPYQRVHTTAKARNYNIGGRRGIVFDAHVPALGFAVYRTLIGESELCSDGRRTSEEAESGFEPEAAVLENGYLRVAFNEKGYLCSLYDKQSGYEALNGPVTFPVWKDERDTWGGDQGREFGPTGEELRPVSLRLVEEGSMRKVVRAVFRLGGSVLKQEYILYHDAKQVEVVNHLFWDREWQMLKAEFPLTVQKAVAFREGAYETVRTETMDGQEYSMHRFVDITEMGSRNAQKRSCGEGFLVANDGKYAFSMEGSRLCIPIARSAIYAQGNGKNWYNPLEGYEYTDMGKQEFIFLLRPHGAALSAHERFRLAEAAAKPLLFTTDCRHAGKRRLVRWQGIHIPEDNVELGCVKAAEDGREWILRLFETEGKRTAGTILLNGKELRYEIGAYEILTLSVSEDGTCRKVNLLEQ</sequence>
<dbReference type="InterPro" id="IPR041147">
    <property type="entry name" value="GH38_C"/>
</dbReference>
<dbReference type="Gene3D" id="1.20.1270.50">
    <property type="entry name" value="Glycoside hydrolase family 38, central domain"/>
    <property type="match status" value="1"/>
</dbReference>
<dbReference type="SUPFAM" id="SSF88713">
    <property type="entry name" value="Glycoside hydrolase/deacetylase"/>
    <property type="match status" value="1"/>
</dbReference>
<dbReference type="Pfam" id="PF01074">
    <property type="entry name" value="Glyco_hydro_38N"/>
    <property type="match status" value="1"/>
</dbReference>
<dbReference type="InterPro" id="IPR015341">
    <property type="entry name" value="Glyco_hydro_38_cen"/>
</dbReference>
<gene>
    <name evidence="6" type="ORF">H9717_13845</name>
</gene>
<dbReference type="Pfam" id="PF09261">
    <property type="entry name" value="Alpha-mann_mid"/>
    <property type="match status" value="1"/>
</dbReference>
<dbReference type="SUPFAM" id="SSF88688">
    <property type="entry name" value="Families 57/38 glycoside transferase middle domain"/>
    <property type="match status" value="1"/>
</dbReference>
<dbReference type="GO" id="GO:0009313">
    <property type="term" value="P:oligosaccharide catabolic process"/>
    <property type="evidence" value="ECO:0007669"/>
    <property type="project" value="TreeGrafter"/>
</dbReference>
<dbReference type="InterPro" id="IPR011330">
    <property type="entry name" value="Glyco_hydro/deAcase_b/a-brl"/>
</dbReference>
<dbReference type="InterPro" id="IPR037094">
    <property type="entry name" value="Glyco_hydro_38_cen_sf"/>
</dbReference>
<dbReference type="Pfam" id="PF17677">
    <property type="entry name" value="Glyco_hydro38C2"/>
    <property type="match status" value="1"/>
</dbReference>
<dbReference type="InterPro" id="IPR000602">
    <property type="entry name" value="Glyco_hydro_38_N"/>
</dbReference>
<proteinExistence type="inferred from homology"/>
<feature type="domain" description="Glycoside hydrolase family 38 central" evidence="5">
    <location>
        <begin position="267"/>
        <end position="346"/>
    </location>
</feature>
<keyword evidence="4" id="KW-0326">Glycosidase</keyword>
<dbReference type="GO" id="GO:0030246">
    <property type="term" value="F:carbohydrate binding"/>
    <property type="evidence" value="ECO:0007669"/>
    <property type="project" value="InterPro"/>
</dbReference>
<dbReference type="Proteomes" id="UP000886858">
    <property type="component" value="Unassembled WGS sequence"/>
</dbReference>
<dbReference type="Gene3D" id="2.70.98.30">
    <property type="entry name" value="Golgi alpha-mannosidase II, domain 4"/>
    <property type="match status" value="1"/>
</dbReference>
<dbReference type="InterPro" id="IPR028995">
    <property type="entry name" value="Glyco_hydro_57/38_cen_sf"/>
</dbReference>
<dbReference type="AlphaFoldDB" id="A0A9D2L183"/>
<accession>A0A9D2L183</accession>
<dbReference type="EMBL" id="DWYY01000158">
    <property type="protein sequence ID" value="HJA94169.1"/>
    <property type="molecule type" value="Genomic_DNA"/>
</dbReference>
<dbReference type="InterPro" id="IPR011682">
    <property type="entry name" value="Glyco_hydro_38_C"/>
</dbReference>
<evidence type="ECO:0000256" key="1">
    <source>
        <dbReference type="ARBA" id="ARBA00009792"/>
    </source>
</evidence>
<dbReference type="InterPro" id="IPR013780">
    <property type="entry name" value="Glyco_hydro_b"/>
</dbReference>
<dbReference type="PANTHER" id="PTHR46017">
    <property type="entry name" value="ALPHA-MANNOSIDASE 2C1"/>
    <property type="match status" value="1"/>
</dbReference>
<protein>
    <submittedName>
        <fullName evidence="6">Alpha-mannosidase</fullName>
    </submittedName>
</protein>